<name>Q210X1_RHOPB</name>
<dbReference type="Gene3D" id="3.40.50.720">
    <property type="entry name" value="NAD(P)-binding Rossmann-like Domain"/>
    <property type="match status" value="1"/>
</dbReference>
<protein>
    <recommendedName>
        <fullName evidence="2">Short-chain dehydrogenase/reductase SDR</fullName>
    </recommendedName>
</protein>
<dbReference type="KEGG" id="rpc:RPC_3526"/>
<reference evidence="1" key="1">
    <citation type="submission" date="2006-03" db="EMBL/GenBank/DDBJ databases">
        <title>Complete sequence of Rhodopseudomonas palustris BisB18.</title>
        <authorList>
            <consortium name="US DOE Joint Genome Institute"/>
            <person name="Copeland A."/>
            <person name="Lucas S."/>
            <person name="Lapidus A."/>
            <person name="Barry K."/>
            <person name="Detter J.C."/>
            <person name="Glavina del Rio T."/>
            <person name="Hammon N."/>
            <person name="Israni S."/>
            <person name="Dalin E."/>
            <person name="Tice H."/>
            <person name="Pitluck S."/>
            <person name="Chain P."/>
            <person name="Malfatti S."/>
            <person name="Shin M."/>
            <person name="Vergez L."/>
            <person name="Schmutz J."/>
            <person name="Larimer F."/>
            <person name="Land M."/>
            <person name="Hauser L."/>
            <person name="Pelletier D.A."/>
            <person name="Kyrpides N."/>
            <person name="Anderson I."/>
            <person name="Oda Y."/>
            <person name="Harwood C.S."/>
            <person name="Richardson P."/>
        </authorList>
    </citation>
    <scope>NUCLEOTIDE SEQUENCE [LARGE SCALE GENOMIC DNA]</scope>
    <source>
        <strain evidence="1">BisB18</strain>
    </source>
</reference>
<evidence type="ECO:0008006" key="2">
    <source>
        <dbReference type="Google" id="ProtNLM"/>
    </source>
</evidence>
<dbReference type="InterPro" id="IPR036291">
    <property type="entry name" value="NAD(P)-bd_dom_sf"/>
</dbReference>
<evidence type="ECO:0000313" key="1">
    <source>
        <dbReference type="EMBL" id="ABD89065.1"/>
    </source>
</evidence>
<dbReference type="SUPFAM" id="SSF51735">
    <property type="entry name" value="NAD(P)-binding Rossmann-fold domains"/>
    <property type="match status" value="1"/>
</dbReference>
<accession>Q210X1</accession>
<dbReference type="EMBL" id="CP000301">
    <property type="protein sequence ID" value="ABD89065.1"/>
    <property type="molecule type" value="Genomic_DNA"/>
</dbReference>
<organism evidence="1">
    <name type="scientific">Rhodopseudomonas palustris (strain BisB18)</name>
    <dbReference type="NCBI Taxonomy" id="316056"/>
    <lineage>
        <taxon>Bacteria</taxon>
        <taxon>Pseudomonadati</taxon>
        <taxon>Pseudomonadota</taxon>
        <taxon>Alphaproteobacteria</taxon>
        <taxon>Hyphomicrobiales</taxon>
        <taxon>Nitrobacteraceae</taxon>
        <taxon>Rhodopseudomonas</taxon>
    </lineage>
</organism>
<dbReference type="AlphaFoldDB" id="Q210X1"/>
<proteinExistence type="predicted"/>
<dbReference type="HOGENOM" id="CLU_2452651_0_0_5"/>
<sequence>MPPEMAEHGLRVFKHSLLSLPLGRLAGIPLRRFGKPEELADAILFVASDEANCEAALPLDHDEHSGGAATELQWGPNVRVQPWLPMLPC</sequence>
<gene>
    <name evidence="1" type="ordered locus">RPC_3526</name>
</gene>